<keyword evidence="5" id="KW-0807">Transducer</keyword>
<evidence type="ECO:0000256" key="4">
    <source>
        <dbReference type="ARBA" id="ARBA00023134"/>
    </source>
</evidence>
<dbReference type="PANTHER" id="PTHR10218">
    <property type="entry name" value="GTP-BINDING PROTEIN ALPHA SUBUNIT"/>
    <property type="match status" value="1"/>
</dbReference>
<feature type="binding site" evidence="6">
    <location>
        <position position="322"/>
    </location>
    <ligand>
        <name>GTP</name>
        <dbReference type="ChEBI" id="CHEBI:37565"/>
    </ligand>
</feature>
<dbReference type="GO" id="GO:0001664">
    <property type="term" value="F:G protein-coupled receptor binding"/>
    <property type="evidence" value="ECO:0007669"/>
    <property type="project" value="InterPro"/>
</dbReference>
<accession>A0A1X2IN53</accession>
<keyword evidence="4 6" id="KW-0342">GTP-binding</keyword>
<feature type="binding site" evidence="7">
    <location>
        <position position="43"/>
    </location>
    <ligand>
        <name>Mg(2+)</name>
        <dbReference type="ChEBI" id="CHEBI:18420"/>
    </ligand>
</feature>
<dbReference type="SUPFAM" id="SSF52540">
    <property type="entry name" value="P-loop containing nucleoside triphosphate hydrolases"/>
    <property type="match status" value="1"/>
</dbReference>
<dbReference type="PROSITE" id="PS51882">
    <property type="entry name" value="G_ALPHA"/>
    <property type="match status" value="1"/>
</dbReference>
<comment type="caution">
    <text evidence="8">The sequence shown here is derived from an EMBL/GenBank/DDBJ whole genome shotgun (WGS) entry which is preliminary data.</text>
</comment>
<dbReference type="Pfam" id="PF00503">
    <property type="entry name" value="G-alpha"/>
    <property type="match status" value="1"/>
</dbReference>
<protein>
    <submittedName>
        <fullName evidence="8">Guanine nucleotide binding protein, alpha subunit</fullName>
    </submittedName>
</protein>
<dbReference type="SUPFAM" id="SSF47895">
    <property type="entry name" value="Transducin (alpha subunit), insertion domain"/>
    <property type="match status" value="1"/>
</dbReference>
<proteinExistence type="predicted"/>
<evidence type="ECO:0000313" key="9">
    <source>
        <dbReference type="Proteomes" id="UP000193560"/>
    </source>
</evidence>
<evidence type="ECO:0000256" key="2">
    <source>
        <dbReference type="ARBA" id="ARBA00022741"/>
    </source>
</evidence>
<dbReference type="InterPro" id="IPR011025">
    <property type="entry name" value="GproteinA_insert"/>
</dbReference>
<dbReference type="GO" id="GO:0003924">
    <property type="term" value="F:GTPase activity"/>
    <property type="evidence" value="ECO:0007669"/>
    <property type="project" value="InterPro"/>
</dbReference>
<dbReference type="AlphaFoldDB" id="A0A1X2IN53"/>
<dbReference type="PRINTS" id="PR00318">
    <property type="entry name" value="GPROTEINA"/>
</dbReference>
<dbReference type="GO" id="GO:0046872">
    <property type="term" value="F:metal ion binding"/>
    <property type="evidence" value="ECO:0007669"/>
    <property type="project" value="UniProtKB-KW"/>
</dbReference>
<dbReference type="STRING" id="90262.A0A1X2IN53"/>
<dbReference type="Proteomes" id="UP000193560">
    <property type="component" value="Unassembled WGS sequence"/>
</dbReference>
<evidence type="ECO:0000256" key="6">
    <source>
        <dbReference type="PIRSR" id="PIRSR601019-1"/>
    </source>
</evidence>
<dbReference type="Gene3D" id="3.40.50.300">
    <property type="entry name" value="P-loop containing nucleotide triphosphate hydrolases"/>
    <property type="match status" value="1"/>
</dbReference>
<dbReference type="PANTHER" id="PTHR10218:SF242">
    <property type="entry name" value="GUANINE NUCLEOTIDE-BINDING PROTEIN ALPHA-1 SUBUNIT"/>
    <property type="match status" value="1"/>
</dbReference>
<dbReference type="GO" id="GO:0031683">
    <property type="term" value="F:G-protein beta/gamma-subunit complex binding"/>
    <property type="evidence" value="ECO:0007669"/>
    <property type="project" value="InterPro"/>
</dbReference>
<dbReference type="CDD" id="cd00066">
    <property type="entry name" value="G-alpha"/>
    <property type="match status" value="1"/>
</dbReference>
<organism evidence="8 9">
    <name type="scientific">Absidia repens</name>
    <dbReference type="NCBI Taxonomy" id="90262"/>
    <lineage>
        <taxon>Eukaryota</taxon>
        <taxon>Fungi</taxon>
        <taxon>Fungi incertae sedis</taxon>
        <taxon>Mucoromycota</taxon>
        <taxon>Mucoromycotina</taxon>
        <taxon>Mucoromycetes</taxon>
        <taxon>Mucorales</taxon>
        <taxon>Cunninghamellaceae</taxon>
        <taxon>Absidia</taxon>
    </lineage>
</organism>
<dbReference type="InterPro" id="IPR001019">
    <property type="entry name" value="Gprotein_alpha_su"/>
</dbReference>
<sequence length="349" mass="40490">MGISHSVANRKNKQITKQLKVDEKRLNREVKILLLGSGDSGKSTVLKQMRLLHAAGFNHQEREGFRMIIFSNVVTAMQTLLEAMQLASLTLENVANWDFIPLFEQPPTLQKHETFPALYLKPLQSLWNDPGIKKTFLMGNTFALNDNVQYYYEQLDRLFQPNYIPTDQDIIQCRIKTTGIVETTFKNKSLVYRMFDVGGQRSERKKWIHCFENVASVLFVVAISGYDCCLAEDKDSNQMYEALMLFDSICNSQWFTNTSMILFLNKMDIFKYKILRSPLKQYFPDYNGSDLDYQACADYFKRRFESLNRNEKKQIYVHFTVATDTKLLGHVMGSVSDSILHENLQTLLL</sequence>
<keyword evidence="3 7" id="KW-0460">Magnesium</keyword>
<dbReference type="GO" id="GO:0005737">
    <property type="term" value="C:cytoplasm"/>
    <property type="evidence" value="ECO:0007669"/>
    <property type="project" value="TreeGrafter"/>
</dbReference>
<dbReference type="Gene3D" id="1.10.400.10">
    <property type="entry name" value="GI Alpha 1, domain 2-like"/>
    <property type="match status" value="1"/>
</dbReference>
<dbReference type="EMBL" id="MCGE01000007">
    <property type="protein sequence ID" value="ORZ19453.1"/>
    <property type="molecule type" value="Genomic_DNA"/>
</dbReference>
<keyword evidence="9" id="KW-1185">Reference proteome</keyword>
<keyword evidence="2 6" id="KW-0547">Nucleotide-binding</keyword>
<dbReference type="GO" id="GO:0000750">
    <property type="term" value="P:pheromone-dependent signal transduction involved in conjugation with cellular fusion"/>
    <property type="evidence" value="ECO:0007669"/>
    <property type="project" value="TreeGrafter"/>
</dbReference>
<evidence type="ECO:0000313" key="8">
    <source>
        <dbReference type="EMBL" id="ORZ19453.1"/>
    </source>
</evidence>
<feature type="binding site" evidence="6">
    <location>
        <begin position="196"/>
        <end position="200"/>
    </location>
    <ligand>
        <name>GTP</name>
        <dbReference type="ChEBI" id="CHEBI:37565"/>
    </ligand>
</feature>
<evidence type="ECO:0000256" key="7">
    <source>
        <dbReference type="PIRSR" id="PIRSR601019-2"/>
    </source>
</evidence>
<dbReference type="OrthoDB" id="5817230at2759"/>
<dbReference type="InterPro" id="IPR027417">
    <property type="entry name" value="P-loop_NTPase"/>
</dbReference>
<evidence type="ECO:0000256" key="5">
    <source>
        <dbReference type="ARBA" id="ARBA00023224"/>
    </source>
</evidence>
<keyword evidence="1 7" id="KW-0479">Metal-binding</keyword>
<dbReference type="FunFam" id="3.40.50.300:FF:000563">
    <property type="entry name" value="Guanine nucleotide-binding protein alpha subunit"/>
    <property type="match status" value="1"/>
</dbReference>
<dbReference type="GO" id="GO:0005834">
    <property type="term" value="C:heterotrimeric G-protein complex"/>
    <property type="evidence" value="ECO:0007669"/>
    <property type="project" value="InterPro"/>
</dbReference>
<dbReference type="GO" id="GO:0005525">
    <property type="term" value="F:GTP binding"/>
    <property type="evidence" value="ECO:0007669"/>
    <property type="project" value="UniProtKB-KW"/>
</dbReference>
<feature type="binding site" evidence="6">
    <location>
        <begin position="265"/>
        <end position="268"/>
    </location>
    <ligand>
        <name>GTP</name>
        <dbReference type="ChEBI" id="CHEBI:37565"/>
    </ligand>
</feature>
<evidence type="ECO:0000256" key="1">
    <source>
        <dbReference type="ARBA" id="ARBA00022723"/>
    </source>
</evidence>
<name>A0A1X2IN53_9FUNG</name>
<gene>
    <name evidence="8" type="ORF">BCR42DRAFT_409799</name>
</gene>
<dbReference type="GO" id="GO:0007186">
    <property type="term" value="P:G protein-coupled receptor signaling pathway"/>
    <property type="evidence" value="ECO:0007669"/>
    <property type="project" value="InterPro"/>
</dbReference>
<feature type="binding site" evidence="7">
    <location>
        <position position="177"/>
    </location>
    <ligand>
        <name>Mg(2+)</name>
        <dbReference type="ChEBI" id="CHEBI:18420"/>
    </ligand>
</feature>
<dbReference type="PRINTS" id="PR01241">
    <property type="entry name" value="GPROTEINAFNG"/>
</dbReference>
<dbReference type="SMART" id="SM00275">
    <property type="entry name" value="G_alpha"/>
    <property type="match status" value="1"/>
</dbReference>
<dbReference type="InterPro" id="IPR002975">
    <property type="entry name" value="Fungi_Gprotein_alpha"/>
</dbReference>
<reference evidence="8 9" key="1">
    <citation type="submission" date="2016-07" db="EMBL/GenBank/DDBJ databases">
        <title>Pervasive Adenine N6-methylation of Active Genes in Fungi.</title>
        <authorList>
            <consortium name="DOE Joint Genome Institute"/>
            <person name="Mondo S.J."/>
            <person name="Dannebaum R.O."/>
            <person name="Kuo R.C."/>
            <person name="Labutti K."/>
            <person name="Haridas S."/>
            <person name="Kuo A."/>
            <person name="Salamov A."/>
            <person name="Ahrendt S.R."/>
            <person name="Lipzen A."/>
            <person name="Sullivan W."/>
            <person name="Andreopoulos W.B."/>
            <person name="Clum A."/>
            <person name="Lindquist E."/>
            <person name="Daum C."/>
            <person name="Ramamoorthy G.K."/>
            <person name="Gryganskyi A."/>
            <person name="Culley D."/>
            <person name="Magnuson J.K."/>
            <person name="James T.Y."/>
            <person name="O'Malley M.A."/>
            <person name="Stajich J.E."/>
            <person name="Spatafora J.W."/>
            <person name="Visel A."/>
            <person name="Grigoriev I.V."/>
        </authorList>
    </citation>
    <scope>NUCLEOTIDE SEQUENCE [LARGE SCALE GENOMIC DNA]</scope>
    <source>
        <strain evidence="8 9">NRRL 1336</strain>
    </source>
</reference>
<evidence type="ECO:0000256" key="3">
    <source>
        <dbReference type="ARBA" id="ARBA00022842"/>
    </source>
</evidence>